<evidence type="ECO:0000313" key="2">
    <source>
        <dbReference type="Proteomes" id="UP000830055"/>
    </source>
</evidence>
<evidence type="ECO:0008006" key="3">
    <source>
        <dbReference type="Google" id="ProtNLM"/>
    </source>
</evidence>
<proteinExistence type="predicted"/>
<dbReference type="Gene3D" id="3.30.70.20">
    <property type="match status" value="1"/>
</dbReference>
<keyword evidence="2" id="KW-1185">Reference proteome</keyword>
<dbReference type="EMBL" id="AP025516">
    <property type="protein sequence ID" value="BDD87574.1"/>
    <property type="molecule type" value="Genomic_DNA"/>
</dbReference>
<protein>
    <recommendedName>
        <fullName evidence="3">Ferredoxin</fullName>
    </recommendedName>
</protein>
<name>A0ABM7W9G5_9BACT</name>
<gene>
    <name evidence="1" type="ORF">DPPLL_19390</name>
</gene>
<dbReference type="Pfam" id="PF13370">
    <property type="entry name" value="Fer4_13"/>
    <property type="match status" value="1"/>
</dbReference>
<dbReference type="Proteomes" id="UP000830055">
    <property type="component" value="Chromosome"/>
</dbReference>
<accession>A0ABM7W9G5</accession>
<evidence type="ECO:0000313" key="1">
    <source>
        <dbReference type="EMBL" id="BDD87574.1"/>
    </source>
</evidence>
<dbReference type="SUPFAM" id="SSF54862">
    <property type="entry name" value="4Fe-4S ferredoxins"/>
    <property type="match status" value="1"/>
</dbReference>
<sequence>MVDVGACSRCCGCVELAPQLFRLRPDTDLIEVVDTTTIDEELVAEVMKFCPEDCIHWEED</sequence>
<reference evidence="1 2" key="1">
    <citation type="submission" date="2022-01" db="EMBL/GenBank/DDBJ databases">
        <title>Desulfofustis limnae sp. nov., a novel mesophilic sulfate-reducing bacterium isolated from marsh soil.</title>
        <authorList>
            <person name="Watanabe M."/>
            <person name="Takahashi A."/>
            <person name="Kojima H."/>
            <person name="Fukui M."/>
        </authorList>
    </citation>
    <scope>NUCLEOTIDE SEQUENCE [LARGE SCALE GENOMIC DNA]</scope>
    <source>
        <strain evidence="1 2">PPLL</strain>
    </source>
</reference>
<organism evidence="1 2">
    <name type="scientific">Desulfofustis limnaeus</name>
    <dbReference type="NCBI Taxonomy" id="2740163"/>
    <lineage>
        <taxon>Bacteria</taxon>
        <taxon>Pseudomonadati</taxon>
        <taxon>Thermodesulfobacteriota</taxon>
        <taxon>Desulfobulbia</taxon>
        <taxon>Desulfobulbales</taxon>
        <taxon>Desulfocapsaceae</taxon>
        <taxon>Desulfofustis</taxon>
    </lineage>
</organism>